<evidence type="ECO:0000313" key="3">
    <source>
        <dbReference type="Proteomes" id="UP001189429"/>
    </source>
</evidence>
<feature type="compositionally biased region" description="Low complexity" evidence="1">
    <location>
        <begin position="103"/>
        <end position="117"/>
    </location>
</feature>
<proteinExistence type="predicted"/>
<protein>
    <submittedName>
        <fullName evidence="2">Uncharacterized protein</fullName>
    </submittedName>
</protein>
<keyword evidence="3" id="KW-1185">Reference proteome</keyword>
<comment type="caution">
    <text evidence="2">The sequence shown here is derived from an EMBL/GenBank/DDBJ whole genome shotgun (WGS) entry which is preliminary data.</text>
</comment>
<gene>
    <name evidence="2" type="ORF">PCOR1329_LOCUS14307</name>
</gene>
<evidence type="ECO:0000256" key="1">
    <source>
        <dbReference type="SAM" id="MobiDB-lite"/>
    </source>
</evidence>
<feature type="compositionally biased region" description="Polar residues" evidence="1">
    <location>
        <begin position="513"/>
        <end position="525"/>
    </location>
</feature>
<dbReference type="EMBL" id="CAUYUJ010004269">
    <property type="protein sequence ID" value="CAK0808848.1"/>
    <property type="molecule type" value="Genomic_DNA"/>
</dbReference>
<accession>A0ABN9QRK3</accession>
<evidence type="ECO:0000313" key="2">
    <source>
        <dbReference type="EMBL" id="CAK0808848.1"/>
    </source>
</evidence>
<reference evidence="2" key="1">
    <citation type="submission" date="2023-10" db="EMBL/GenBank/DDBJ databases">
        <authorList>
            <person name="Chen Y."/>
            <person name="Shah S."/>
            <person name="Dougan E. K."/>
            <person name="Thang M."/>
            <person name="Chan C."/>
        </authorList>
    </citation>
    <scope>NUCLEOTIDE SEQUENCE [LARGE SCALE GENOMIC DNA]</scope>
</reference>
<feature type="region of interest" description="Disordered" evidence="1">
    <location>
        <begin position="482"/>
        <end position="525"/>
    </location>
</feature>
<organism evidence="2 3">
    <name type="scientific">Prorocentrum cordatum</name>
    <dbReference type="NCBI Taxonomy" id="2364126"/>
    <lineage>
        <taxon>Eukaryota</taxon>
        <taxon>Sar</taxon>
        <taxon>Alveolata</taxon>
        <taxon>Dinophyceae</taxon>
        <taxon>Prorocentrales</taxon>
        <taxon>Prorocentraceae</taxon>
        <taxon>Prorocentrum</taxon>
    </lineage>
</organism>
<dbReference type="Proteomes" id="UP001189429">
    <property type="component" value="Unassembled WGS sequence"/>
</dbReference>
<name>A0ABN9QRK3_9DINO</name>
<feature type="compositionally biased region" description="Acidic residues" evidence="1">
    <location>
        <begin position="496"/>
        <end position="512"/>
    </location>
</feature>
<feature type="region of interest" description="Disordered" evidence="1">
    <location>
        <begin position="91"/>
        <end position="117"/>
    </location>
</feature>
<sequence length="525" mass="56505">MVHRRSQVAAQHRRLRAAENGYLIGKTSSVLIPVQASHVGRVAKMAQSLALHDAHNTLLGTPVHFARDAALHADISDADRQAALVIHRTANRAKHHWPTRHPASATSSGSTGTAAKSGAPRLRAAAAEFVPLPGSLEGNAASGAEFFLDAINMQLMHMWHSIADAGAAAAAAQQLAAESRDMMFAVEHKSEKQFELLKASILVHELLPAAAVAGDGAPLEAKLHDLENVLTEKLSTFRDEVQREVEDLSAGQRAVSSFVEDNYQTVLQKLVQLQQFVFEAPSVSELNVKLESMRGLFRCHTAKITDTVSQNMTAARAYIDEEIAKVSVPCEAALLKSLAKPLDRLWTDCQELVNHSRDEVCEFMTAVRGGTLADARMLITESLDEKGVSRLAQLVAAIQDDIAQLRSLPAQAALAASVQEQVATHETALHQMSALIGTMIEKNTDTIVEAATKSVILFADSAAFATKVKCAVAALDRGVPSGQAARLRPPVHDCGVSDDDDDGDGSFDETWQDSEGNVRTTHWSP</sequence>